<feature type="compositionally biased region" description="Basic residues" evidence="4">
    <location>
        <begin position="89"/>
        <end position="99"/>
    </location>
</feature>
<keyword evidence="6" id="KW-1185">Reference proteome</keyword>
<evidence type="ECO:0000313" key="6">
    <source>
        <dbReference type="Proteomes" id="UP001186944"/>
    </source>
</evidence>
<feature type="compositionally biased region" description="Basic and acidic residues" evidence="4">
    <location>
        <begin position="64"/>
        <end position="88"/>
    </location>
</feature>
<organism evidence="5 6">
    <name type="scientific">Pinctada imbricata</name>
    <name type="common">Atlantic pearl-oyster</name>
    <name type="synonym">Pinctada martensii</name>
    <dbReference type="NCBI Taxonomy" id="66713"/>
    <lineage>
        <taxon>Eukaryota</taxon>
        <taxon>Metazoa</taxon>
        <taxon>Spiralia</taxon>
        <taxon>Lophotrochozoa</taxon>
        <taxon>Mollusca</taxon>
        <taxon>Bivalvia</taxon>
        <taxon>Autobranchia</taxon>
        <taxon>Pteriomorphia</taxon>
        <taxon>Pterioida</taxon>
        <taxon>Pterioidea</taxon>
        <taxon>Pteriidae</taxon>
        <taxon>Pinctada</taxon>
    </lineage>
</organism>
<accession>A0AA89C1R3</accession>
<feature type="compositionally biased region" description="Acidic residues" evidence="4">
    <location>
        <begin position="125"/>
        <end position="157"/>
    </location>
</feature>
<evidence type="ECO:0008006" key="7">
    <source>
        <dbReference type="Google" id="ProtNLM"/>
    </source>
</evidence>
<feature type="compositionally biased region" description="Basic and acidic residues" evidence="4">
    <location>
        <begin position="187"/>
        <end position="197"/>
    </location>
</feature>
<dbReference type="Proteomes" id="UP001186944">
    <property type="component" value="Unassembled WGS sequence"/>
</dbReference>
<evidence type="ECO:0000313" key="5">
    <source>
        <dbReference type="EMBL" id="KAK3105217.1"/>
    </source>
</evidence>
<dbReference type="PANTHER" id="PTHR12687:SF4">
    <property type="entry name" value="NUCLEOLAR COMPLEX PROTEIN 2 HOMOLOG"/>
    <property type="match status" value="1"/>
</dbReference>
<dbReference type="Pfam" id="PF03715">
    <property type="entry name" value="Noc2"/>
    <property type="match status" value="1"/>
</dbReference>
<comment type="subcellular location">
    <subcellularLocation>
        <location evidence="1">Nucleus</location>
    </subcellularLocation>
</comment>
<keyword evidence="3" id="KW-0539">Nucleus</keyword>
<dbReference type="AlphaFoldDB" id="A0AA89C1R3"/>
<evidence type="ECO:0000256" key="2">
    <source>
        <dbReference type="ARBA" id="ARBA00005907"/>
    </source>
</evidence>
<dbReference type="GO" id="GO:0005730">
    <property type="term" value="C:nucleolus"/>
    <property type="evidence" value="ECO:0007669"/>
    <property type="project" value="TreeGrafter"/>
</dbReference>
<evidence type="ECO:0000256" key="1">
    <source>
        <dbReference type="ARBA" id="ARBA00004123"/>
    </source>
</evidence>
<dbReference type="PANTHER" id="PTHR12687">
    <property type="entry name" value="NUCLEOLAR COMPLEX 2 AND RAD4-RELATED"/>
    <property type="match status" value="1"/>
</dbReference>
<feature type="compositionally biased region" description="Basic residues" evidence="4">
    <location>
        <begin position="219"/>
        <end position="230"/>
    </location>
</feature>
<feature type="region of interest" description="Disordered" evidence="4">
    <location>
        <begin position="53"/>
        <end position="230"/>
    </location>
</feature>
<dbReference type="GO" id="GO:0005654">
    <property type="term" value="C:nucleoplasm"/>
    <property type="evidence" value="ECO:0007669"/>
    <property type="project" value="TreeGrafter"/>
</dbReference>
<dbReference type="GO" id="GO:0030690">
    <property type="term" value="C:Noc1p-Noc2p complex"/>
    <property type="evidence" value="ECO:0007669"/>
    <property type="project" value="TreeGrafter"/>
</dbReference>
<sequence>MTITNVLKEANPQRQKIIQKFRRQKNKAPKQVALDLVSRAVVQQLAELSVEEFMTSGLNTDSEDASRSSEDFPKTMKKVDKPEKTDKTSKKKTSKHKQSLNKLKDQDPEFYQFLKNEDAKLLEFSDSEEGDDESEVSDVQSDDDDDSLDDSVDDGEDDKNKTSRKRKADALKELDDIPSSDEDDDEGIYHKMPKELEVASNSEDEDSDDVEEDSEDDKKKKKSKQKKKKAGTLVTMSHIKSWSKELQTKPTVGLVKDVISAFKAAVQKAGSEGEVIKYRVEGNSVFNGIIRMCLSHMAPCLYKIMGLPALTDLQKPTLPTKQNKKWRELRVEVKMYATDLLQLLGELSEASMLNVILKHIHRLIAFYACFPKLSKTMMKKMITLWSVGEETTRIVAFLCINRLVLVTQNTLLEPCMKQMYMAYVKNTKFTSPSTLPLINFMQHSLVEIFAVDFTLTYQFAFIYIRQLAIHLRNAITVKKKENCQAVYNWQYIHCLELWVRLLSAIYPNEALDPLIYPLTQTIIGTIKLLPTAKYYPLRFHCVRCLNTLSVTTSTFVPVLPFLLETLVGLSNDYVFFNTVMTPSLKTTVASTHAH</sequence>
<protein>
    <recommendedName>
        <fullName evidence="7">Nucleolar complex protein 2 homolog</fullName>
    </recommendedName>
</protein>
<comment type="similarity">
    <text evidence="2">Belongs to the NOC2 family.</text>
</comment>
<reference evidence="5" key="1">
    <citation type="submission" date="2019-08" db="EMBL/GenBank/DDBJ databases">
        <title>The improved chromosome-level genome for the pearl oyster Pinctada fucata martensii using PacBio sequencing and Hi-C.</title>
        <authorList>
            <person name="Zheng Z."/>
        </authorList>
    </citation>
    <scope>NUCLEOTIDE SEQUENCE</scope>
    <source>
        <strain evidence="5">ZZ-2019</strain>
        <tissue evidence="5">Adductor muscle</tissue>
    </source>
</reference>
<dbReference type="GO" id="GO:0000122">
    <property type="term" value="P:negative regulation of transcription by RNA polymerase II"/>
    <property type="evidence" value="ECO:0007669"/>
    <property type="project" value="TreeGrafter"/>
</dbReference>
<dbReference type="GO" id="GO:0042393">
    <property type="term" value="F:histone binding"/>
    <property type="evidence" value="ECO:0007669"/>
    <property type="project" value="TreeGrafter"/>
</dbReference>
<evidence type="ECO:0000256" key="3">
    <source>
        <dbReference type="ARBA" id="ARBA00023242"/>
    </source>
</evidence>
<dbReference type="GO" id="GO:0003714">
    <property type="term" value="F:transcription corepressor activity"/>
    <property type="evidence" value="ECO:0007669"/>
    <property type="project" value="TreeGrafter"/>
</dbReference>
<dbReference type="InterPro" id="IPR005343">
    <property type="entry name" value="Noc2"/>
</dbReference>
<feature type="compositionally biased region" description="Acidic residues" evidence="4">
    <location>
        <begin position="176"/>
        <end position="186"/>
    </location>
</feature>
<proteinExistence type="inferred from homology"/>
<comment type="caution">
    <text evidence="5">The sequence shown here is derived from an EMBL/GenBank/DDBJ whole genome shotgun (WGS) entry which is preliminary data.</text>
</comment>
<name>A0AA89C1R3_PINIB</name>
<gene>
    <name evidence="5" type="ORF">FSP39_020001</name>
</gene>
<evidence type="ECO:0000256" key="4">
    <source>
        <dbReference type="SAM" id="MobiDB-lite"/>
    </source>
</evidence>
<dbReference type="GO" id="GO:0030691">
    <property type="term" value="C:Noc2p-Noc3p complex"/>
    <property type="evidence" value="ECO:0007669"/>
    <property type="project" value="TreeGrafter"/>
</dbReference>
<dbReference type="EMBL" id="VSWD01000004">
    <property type="protein sequence ID" value="KAK3105217.1"/>
    <property type="molecule type" value="Genomic_DNA"/>
</dbReference>
<feature type="compositionally biased region" description="Acidic residues" evidence="4">
    <location>
        <begin position="202"/>
        <end position="215"/>
    </location>
</feature>
<dbReference type="GO" id="GO:0042273">
    <property type="term" value="P:ribosomal large subunit biogenesis"/>
    <property type="evidence" value="ECO:0007669"/>
    <property type="project" value="TreeGrafter"/>
</dbReference>